<feature type="compositionally biased region" description="Basic and acidic residues" evidence="13">
    <location>
        <begin position="940"/>
        <end position="950"/>
    </location>
</feature>
<dbReference type="InterPro" id="IPR000261">
    <property type="entry name" value="EH_dom"/>
</dbReference>
<accession>A0A084GBS5</accession>
<feature type="region of interest" description="Disordered" evidence="13">
    <location>
        <begin position="433"/>
        <end position="505"/>
    </location>
</feature>
<feature type="region of interest" description="Disordered" evidence="13">
    <location>
        <begin position="687"/>
        <end position="922"/>
    </location>
</feature>
<comment type="caution">
    <text evidence="17">The sequence shown here is derived from an EMBL/GenBank/DDBJ whole genome shotgun (WGS) entry which is preliminary data.</text>
</comment>
<feature type="compositionally biased region" description="Polar residues" evidence="13">
    <location>
        <begin position="693"/>
        <end position="719"/>
    </location>
</feature>
<dbReference type="KEGG" id="sapo:SAPIO_CDS2892"/>
<dbReference type="VEuPathDB" id="FungiDB:SAPIO_CDS2892"/>
<evidence type="ECO:0000256" key="9">
    <source>
        <dbReference type="ARBA" id="ARBA00023203"/>
    </source>
</evidence>
<feature type="compositionally biased region" description="Low complexity" evidence="13">
    <location>
        <begin position="1002"/>
        <end position="1012"/>
    </location>
</feature>
<feature type="region of interest" description="Disordered" evidence="13">
    <location>
        <begin position="1195"/>
        <end position="1224"/>
    </location>
</feature>
<evidence type="ECO:0000313" key="18">
    <source>
        <dbReference type="Proteomes" id="UP000028545"/>
    </source>
</evidence>
<dbReference type="Proteomes" id="UP000028545">
    <property type="component" value="Unassembled WGS sequence"/>
</dbReference>
<evidence type="ECO:0000256" key="13">
    <source>
        <dbReference type="SAM" id="MobiDB-lite"/>
    </source>
</evidence>
<dbReference type="PROSITE" id="PS50222">
    <property type="entry name" value="EF_HAND_2"/>
    <property type="match status" value="1"/>
</dbReference>
<dbReference type="GO" id="GO:0005886">
    <property type="term" value="C:plasma membrane"/>
    <property type="evidence" value="ECO:0007669"/>
    <property type="project" value="UniProtKB-SubCell"/>
</dbReference>
<dbReference type="OrthoDB" id="524326at2759"/>
<dbReference type="SUPFAM" id="SSF47473">
    <property type="entry name" value="EF-hand"/>
    <property type="match status" value="3"/>
</dbReference>
<organism evidence="17 18">
    <name type="scientific">Pseudallescheria apiosperma</name>
    <name type="common">Scedosporium apiospermum</name>
    <dbReference type="NCBI Taxonomy" id="563466"/>
    <lineage>
        <taxon>Eukaryota</taxon>
        <taxon>Fungi</taxon>
        <taxon>Dikarya</taxon>
        <taxon>Ascomycota</taxon>
        <taxon>Pezizomycotina</taxon>
        <taxon>Sordariomycetes</taxon>
        <taxon>Hypocreomycetidae</taxon>
        <taxon>Microascales</taxon>
        <taxon>Microascaceae</taxon>
        <taxon>Scedosporium</taxon>
    </lineage>
</organism>
<evidence type="ECO:0000256" key="12">
    <source>
        <dbReference type="SAM" id="Coils"/>
    </source>
</evidence>
<sequence>MSGESSTTDPTQNLSLTPEEKRLYGQLFRQADFDNVGVVTGETAVTFFEKTRLDRTVLGKIWQISDTENRGFLTPAGFSVALRLLGHAQAGRDPTPELARQSGPLPQFDGVALPTATPTSPPPPAAVQPQGTGGGPVRIPPLTPDKAAQYASLFERQPLLVGNLMPGDQAKQIFERSGLPNETLGLVWQLVDTEQRGALIASEFVIAMHLLNAMKVGALKAIPSTLPPALVEAANRRGPAPRQSPTATGTLSAIPRQLSGSAQLRTGSPLGRHATIAPQPSGLAGGAGAAWAITPAEKAKFDTIYDDLDKTRRGFITGEEAVPFFSQSNLSAATLAQIWDLADINSEGVLNKDEFAIAMYLIRQQRANRDGTAVLPTTLPPNLIPPSMRNQVRPPTATSPFDAPIPQAQPQPPPPAQKSALDDLFELDGPAATMQAPLTTGGSAASDPFSSGPVPTSPVRASPTASQFRPFVPSSSFGKGLTLQHQQHTGDSKRGGGSEDLLGDADPEISAKLTNETTELANISNQIGTLTKQMTNLQTQRTSTQHDLTQASQQKKNFEQRLTQLRTMYEKEAKDVRALEEQLAATKSDTRKLQAECMALEGTCQDLQGQKQQVVTALQADQQENASLKEKIRALNAEIAQLKPQIEKLKSEARQQKGLVAINKKQLSTNEGERDRLKSEADELVKGGEELSRQMTGSSLQSGPAGISSPTPSAGSGNNPFFKRTASTDMIGAFASPPIKASDKSFDDIFGSPFPQASATPPPPPAASAIRHHTGNSTGSGGSFGTPATTSPTISRQATLNVEPPAPPESRQLSSSFLPLKDLGESLSSSRQVSPPLSRTGDDKGALGSPLSGAFSPLEPSNTGQSNTASAAEVKSSATGDSGNTSGAAAETPIAGAGTEEKKLTGERSVRDSDPFASMDQATAKAEFDNAFASFTKIHKSQDNKAKDDSTNAFSSFNTEFPPISELERDESESDSEAGFDDDFAPSSPKGKDSQVTVKDNATALPAASSAAKQETSDAFMAMIGDSAADKSSGHNNSNANAANNFFDSPLATTPTAVTTAPAPQTSSASAPPAPSKTPFDSDLDDDFEGLEDAKEGSADDDFANISRSGLDEFNSVFDSSPPTSQAKTESSTAFGGGESSFDFVGTLSTGSLAGNNNVTPTAATATTGVAATSTTISATDAQDWDAMFSNLDSAASNSPKTVEVPKETATRPELSRAETGDDPLLKNLTSMGYSRTDALAALEKYDYDIERVGFPLSL</sequence>
<dbReference type="SMART" id="SM00027">
    <property type="entry name" value="EH"/>
    <property type="match status" value="3"/>
</dbReference>
<dbReference type="Pfam" id="PF12763">
    <property type="entry name" value="EH"/>
    <property type="match status" value="3"/>
</dbReference>
<dbReference type="InterPro" id="IPR002048">
    <property type="entry name" value="EF_hand_dom"/>
</dbReference>
<feature type="region of interest" description="Disordered" evidence="13">
    <location>
        <begin position="939"/>
        <end position="1014"/>
    </location>
</feature>
<comment type="subunit">
    <text evidence="4">Component of the PAN1 actin cytoskeleton-regulatory complex.</text>
</comment>
<feature type="coiled-coil region" evidence="12">
    <location>
        <begin position="520"/>
        <end position="652"/>
    </location>
</feature>
<dbReference type="InterPro" id="IPR018247">
    <property type="entry name" value="EF_Hand_1_Ca_BS"/>
</dbReference>
<keyword evidence="18" id="KW-1185">Reference proteome</keyword>
<feature type="compositionally biased region" description="Polar residues" evidence="13">
    <location>
        <begin position="1117"/>
        <end position="1134"/>
    </location>
</feature>
<dbReference type="Gene3D" id="1.10.287.1490">
    <property type="match status" value="1"/>
</dbReference>
<evidence type="ECO:0000259" key="15">
    <source>
        <dbReference type="PROSITE" id="PS50031"/>
    </source>
</evidence>
<feature type="compositionally biased region" description="Polar residues" evidence="13">
    <location>
        <begin position="463"/>
        <end position="487"/>
    </location>
</feature>
<keyword evidence="7" id="KW-0106">Calcium</keyword>
<dbReference type="PROSITE" id="PS00018">
    <property type="entry name" value="EF_HAND_1"/>
    <property type="match status" value="1"/>
</dbReference>
<feature type="region of interest" description="Disordered" evidence="13">
    <location>
        <begin position="91"/>
        <end position="142"/>
    </location>
</feature>
<comment type="subcellular location">
    <subcellularLocation>
        <location evidence="3">Cell membrane</location>
        <topology evidence="3">Peripheral membrane protein</topology>
        <orientation evidence="3">Cytoplasmic side</orientation>
    </subcellularLocation>
    <subcellularLocation>
        <location evidence="2">Cytoplasm</location>
        <location evidence="2">Cytoskeleton</location>
        <location evidence="2">Actin patch</location>
    </subcellularLocation>
    <subcellularLocation>
        <location evidence="1">Endosome membrane</location>
        <topology evidence="1">Peripheral membrane protein</topology>
        <orientation evidence="1">Cytoplasmic side</orientation>
    </subcellularLocation>
</comment>
<keyword evidence="10" id="KW-0206">Cytoskeleton</keyword>
<evidence type="ECO:0000256" key="1">
    <source>
        <dbReference type="ARBA" id="ARBA00004125"/>
    </source>
</evidence>
<evidence type="ECO:0000256" key="2">
    <source>
        <dbReference type="ARBA" id="ARBA00004134"/>
    </source>
</evidence>
<evidence type="ECO:0000259" key="14">
    <source>
        <dbReference type="PROSITE" id="PS50030"/>
    </source>
</evidence>
<evidence type="ECO:0000256" key="8">
    <source>
        <dbReference type="ARBA" id="ARBA00023054"/>
    </source>
</evidence>
<evidence type="ECO:0000256" key="10">
    <source>
        <dbReference type="ARBA" id="ARBA00023212"/>
    </source>
</evidence>
<keyword evidence="6" id="KW-0967">Endosome</keyword>
<dbReference type="InterPro" id="IPR015940">
    <property type="entry name" value="UBA"/>
</dbReference>
<feature type="region of interest" description="Disordered" evidence="13">
    <location>
        <begin position="377"/>
        <end position="421"/>
    </location>
</feature>
<evidence type="ECO:0000256" key="4">
    <source>
        <dbReference type="ARBA" id="ARBA00011159"/>
    </source>
</evidence>
<feature type="compositionally biased region" description="Low complexity" evidence="13">
    <location>
        <begin position="1036"/>
        <end position="1071"/>
    </location>
</feature>
<reference evidence="17 18" key="1">
    <citation type="journal article" date="2014" name="Genome Announc.">
        <title>Draft genome sequence of the pathogenic fungus Scedosporium apiospermum.</title>
        <authorList>
            <person name="Vandeputte P."/>
            <person name="Ghamrawi S."/>
            <person name="Rechenmann M."/>
            <person name="Iltis A."/>
            <person name="Giraud S."/>
            <person name="Fleury M."/>
            <person name="Thornton C."/>
            <person name="Delhaes L."/>
            <person name="Meyer W."/>
            <person name="Papon N."/>
            <person name="Bouchara J.P."/>
        </authorList>
    </citation>
    <scope>NUCLEOTIDE SEQUENCE [LARGE SCALE GENOMIC DNA]</scope>
    <source>
        <strain evidence="17 18">IHEM 14462</strain>
    </source>
</reference>
<dbReference type="GO" id="GO:0030479">
    <property type="term" value="C:actin cortical patch"/>
    <property type="evidence" value="ECO:0007669"/>
    <property type="project" value="UniProtKB-SubCell"/>
</dbReference>
<proteinExistence type="predicted"/>
<feature type="compositionally biased region" description="Pro residues" evidence="13">
    <location>
        <begin position="407"/>
        <end position="416"/>
    </location>
</feature>
<feature type="compositionally biased region" description="Basic and acidic residues" evidence="13">
    <location>
        <begin position="1204"/>
        <end position="1220"/>
    </location>
</feature>
<feature type="domain" description="EH" evidence="15">
    <location>
        <begin position="20"/>
        <end position="128"/>
    </location>
</feature>
<dbReference type="GO" id="GO:0010008">
    <property type="term" value="C:endosome membrane"/>
    <property type="evidence" value="ECO:0007669"/>
    <property type="project" value="UniProtKB-SubCell"/>
</dbReference>
<feature type="compositionally biased region" description="Acidic residues" evidence="13">
    <location>
        <begin position="968"/>
        <end position="984"/>
    </location>
</feature>
<feature type="domain" description="EH" evidence="15">
    <location>
        <begin position="146"/>
        <end position="237"/>
    </location>
</feature>
<feature type="compositionally biased region" description="Acidic residues" evidence="13">
    <location>
        <begin position="1082"/>
        <end position="1091"/>
    </location>
</feature>
<keyword evidence="8 12" id="KW-0175">Coiled coil</keyword>
<comment type="function">
    <text evidence="11">Component of the PAN1 actin cytoskeleton-regulatory complex required for the internalization of endosomes during actin-coupled endocytosis. The complex links the site of endocytosis to the cell membrane-associated actin cytoskeleton. Mediates uptake of external molecules and vacuolar degradation of plasma membrane proteins. Plays a role in the proper organization of the cell membrane-associated actin cytoskeleton and promotes its destabilization.</text>
</comment>
<evidence type="ECO:0000256" key="3">
    <source>
        <dbReference type="ARBA" id="ARBA00004413"/>
    </source>
</evidence>
<keyword evidence="9" id="KW-0009">Actin-binding</keyword>
<dbReference type="PROSITE" id="PS50031">
    <property type="entry name" value="EH"/>
    <property type="match status" value="3"/>
</dbReference>
<dbReference type="OMA" id="AMYLVRQ"/>
<evidence type="ECO:0000313" key="17">
    <source>
        <dbReference type="EMBL" id="KEZ44787.1"/>
    </source>
</evidence>
<feature type="domain" description="EH" evidence="15">
    <location>
        <begin position="297"/>
        <end position="390"/>
    </location>
</feature>
<dbReference type="GO" id="GO:0003779">
    <property type="term" value="F:actin binding"/>
    <property type="evidence" value="ECO:0007669"/>
    <property type="project" value="UniProtKB-KW"/>
</dbReference>
<feature type="compositionally biased region" description="Basic and acidic residues" evidence="13">
    <location>
        <begin position="899"/>
        <end position="914"/>
    </location>
</feature>
<name>A0A084GBS5_PSEDA</name>
<dbReference type="CDD" id="cd00052">
    <property type="entry name" value="EH"/>
    <property type="match status" value="3"/>
</dbReference>
<feature type="compositionally biased region" description="Polar residues" evidence="13">
    <location>
        <begin position="826"/>
        <end position="837"/>
    </location>
</feature>
<dbReference type="AlphaFoldDB" id="A0A084GBS5"/>
<feature type="domain" description="EF-hand" evidence="16">
    <location>
        <begin position="330"/>
        <end position="365"/>
    </location>
</feature>
<dbReference type="PANTHER" id="PTHR11216:SF170">
    <property type="entry name" value="DYNAMIN ASSOCIATED PROTEIN 160, ISOFORM D"/>
    <property type="match status" value="1"/>
</dbReference>
<evidence type="ECO:0000256" key="11">
    <source>
        <dbReference type="ARBA" id="ARBA00025194"/>
    </source>
</evidence>
<gene>
    <name evidence="17" type="ORF">SAPIO_CDS2892</name>
</gene>
<feature type="compositionally biased region" description="Basic and acidic residues" evidence="13">
    <location>
        <begin position="488"/>
        <end position="497"/>
    </location>
</feature>
<dbReference type="Gene3D" id="1.10.238.10">
    <property type="entry name" value="EF-hand"/>
    <property type="match status" value="3"/>
</dbReference>
<evidence type="ECO:0000256" key="7">
    <source>
        <dbReference type="ARBA" id="ARBA00022837"/>
    </source>
</evidence>
<evidence type="ECO:0000256" key="6">
    <source>
        <dbReference type="ARBA" id="ARBA00022753"/>
    </source>
</evidence>
<evidence type="ECO:0000259" key="16">
    <source>
        <dbReference type="PROSITE" id="PS50222"/>
    </source>
</evidence>
<evidence type="ECO:0000256" key="5">
    <source>
        <dbReference type="ARBA" id="ARBA00022583"/>
    </source>
</evidence>
<dbReference type="CDD" id="cd14270">
    <property type="entry name" value="UBA"/>
    <property type="match status" value="1"/>
</dbReference>
<dbReference type="GeneID" id="27721964"/>
<dbReference type="InterPro" id="IPR011992">
    <property type="entry name" value="EF-hand-dom_pair"/>
</dbReference>
<keyword evidence="5" id="KW-0254">Endocytosis</keyword>
<dbReference type="EMBL" id="JOWA01000087">
    <property type="protein sequence ID" value="KEZ44787.1"/>
    <property type="molecule type" value="Genomic_DNA"/>
</dbReference>
<keyword evidence="10" id="KW-0963">Cytoplasm</keyword>
<feature type="compositionally biased region" description="Polar residues" evidence="13">
    <location>
        <begin position="859"/>
        <end position="887"/>
    </location>
</feature>
<feature type="domain" description="UBA" evidence="14">
    <location>
        <begin position="1220"/>
        <end position="1259"/>
    </location>
</feature>
<dbReference type="GO" id="GO:0005509">
    <property type="term" value="F:calcium ion binding"/>
    <property type="evidence" value="ECO:0007669"/>
    <property type="project" value="InterPro"/>
</dbReference>
<feature type="region of interest" description="Disordered" evidence="13">
    <location>
        <begin position="1028"/>
        <end position="1140"/>
    </location>
</feature>
<dbReference type="RefSeq" id="XP_016644586.1">
    <property type="nucleotide sequence ID" value="XM_016785804.1"/>
</dbReference>
<dbReference type="GO" id="GO:0006897">
    <property type="term" value="P:endocytosis"/>
    <property type="evidence" value="ECO:0007669"/>
    <property type="project" value="UniProtKB-KW"/>
</dbReference>
<protein>
    <submittedName>
        <fullName evidence="17">UBA/TS-N domain-containing protein</fullName>
    </submittedName>
</protein>
<dbReference type="PROSITE" id="PS50030">
    <property type="entry name" value="UBA"/>
    <property type="match status" value="1"/>
</dbReference>
<dbReference type="HOGENOM" id="CLU_002006_0_0_1"/>
<dbReference type="GO" id="GO:0016197">
    <property type="term" value="P:endosomal transport"/>
    <property type="evidence" value="ECO:0007669"/>
    <property type="project" value="TreeGrafter"/>
</dbReference>
<dbReference type="PANTHER" id="PTHR11216">
    <property type="entry name" value="EH DOMAIN"/>
    <property type="match status" value="1"/>
</dbReference>